<protein>
    <submittedName>
        <fullName evidence="1">Uncharacterized protein</fullName>
    </submittedName>
</protein>
<dbReference type="Proteomes" id="UP000008909">
    <property type="component" value="Unassembled WGS sequence"/>
</dbReference>
<name>G7YUX5_CLOSI</name>
<reference key="2">
    <citation type="submission" date="2011-10" db="EMBL/GenBank/DDBJ databases">
        <title>The genome and transcriptome sequence of Clonorchis sinensis provide insights into the carcinogenic liver fluke.</title>
        <authorList>
            <person name="Wang X."/>
            <person name="Huang Y."/>
            <person name="Chen W."/>
            <person name="Liu H."/>
            <person name="Guo L."/>
            <person name="Chen Y."/>
            <person name="Luo F."/>
            <person name="Zhou W."/>
            <person name="Sun J."/>
            <person name="Mao Q."/>
            <person name="Liang P."/>
            <person name="Zhou C."/>
            <person name="Tian Y."/>
            <person name="Men J."/>
            <person name="Lv X."/>
            <person name="Huang L."/>
            <person name="Zhou J."/>
            <person name="Hu Y."/>
            <person name="Li R."/>
            <person name="Zhang F."/>
            <person name="Lei H."/>
            <person name="Li X."/>
            <person name="Hu X."/>
            <person name="Liang C."/>
            <person name="Xu J."/>
            <person name="Wu Z."/>
            <person name="Yu X."/>
        </authorList>
    </citation>
    <scope>NUCLEOTIDE SEQUENCE</scope>
    <source>
        <strain>Henan</strain>
    </source>
</reference>
<organism evidence="1 2">
    <name type="scientific">Clonorchis sinensis</name>
    <name type="common">Chinese liver fluke</name>
    <dbReference type="NCBI Taxonomy" id="79923"/>
    <lineage>
        <taxon>Eukaryota</taxon>
        <taxon>Metazoa</taxon>
        <taxon>Spiralia</taxon>
        <taxon>Lophotrochozoa</taxon>
        <taxon>Platyhelminthes</taxon>
        <taxon>Trematoda</taxon>
        <taxon>Digenea</taxon>
        <taxon>Opisthorchiida</taxon>
        <taxon>Opisthorchiata</taxon>
        <taxon>Opisthorchiidae</taxon>
        <taxon>Clonorchis</taxon>
    </lineage>
</organism>
<gene>
    <name evidence="1" type="ORF">CLF_111460</name>
</gene>
<dbReference type="AlphaFoldDB" id="G7YUX5"/>
<reference evidence="1" key="1">
    <citation type="journal article" date="2011" name="Genome Biol.">
        <title>The draft genome of the carcinogenic human liver fluke Clonorchis sinensis.</title>
        <authorList>
            <person name="Wang X."/>
            <person name="Chen W."/>
            <person name="Huang Y."/>
            <person name="Sun J."/>
            <person name="Men J."/>
            <person name="Liu H."/>
            <person name="Luo F."/>
            <person name="Guo L."/>
            <person name="Lv X."/>
            <person name="Deng C."/>
            <person name="Zhou C."/>
            <person name="Fan Y."/>
            <person name="Li X."/>
            <person name="Huang L."/>
            <person name="Hu Y."/>
            <person name="Liang C."/>
            <person name="Hu X."/>
            <person name="Xu J."/>
            <person name="Yu X."/>
        </authorList>
    </citation>
    <scope>NUCLEOTIDE SEQUENCE [LARGE SCALE GENOMIC DNA]</scope>
    <source>
        <strain evidence="1">Henan</strain>
    </source>
</reference>
<sequence>MDQCLACEFTDRKDSPVQVVEGINPYVLLTLILLFNSVLFKPFTAAWEHFNGCSSDGAKTETIFIRFSRCVGRTQDPRTVMKKPRWCCVRQKAGGMYIHLGLKAGLLRQLREIHTRATNFDIQMNVDGIRAYNNSRTQPFAIGIYCGKNKPDDAQQLMSDTVTELADVSVNGVSRVYQIHKLTNSSYDSSARAFLKQVN</sequence>
<keyword evidence="2" id="KW-1185">Reference proteome</keyword>
<dbReference type="EMBL" id="DF144364">
    <property type="protein sequence ID" value="GAA56755.1"/>
    <property type="molecule type" value="Genomic_DNA"/>
</dbReference>
<accession>G7YUX5</accession>
<proteinExistence type="predicted"/>
<evidence type="ECO:0000313" key="1">
    <source>
        <dbReference type="EMBL" id="GAA56755.1"/>
    </source>
</evidence>
<evidence type="ECO:0000313" key="2">
    <source>
        <dbReference type="Proteomes" id="UP000008909"/>
    </source>
</evidence>